<keyword evidence="1" id="KW-1185">Reference proteome</keyword>
<dbReference type="AlphaFoldDB" id="A0A915DS69"/>
<accession>A0A915DS69</accession>
<sequence length="86" mass="9626">MKQITARRSMMCCAPTKALCILLFVLVGSLTTSKHHKVLKETTRPAITPGHPNLYRRDVINHNEIAVDVKWLTDEQLSELGALDSV</sequence>
<protein>
    <submittedName>
        <fullName evidence="2">Uncharacterized protein</fullName>
    </submittedName>
</protein>
<dbReference type="WBParaSite" id="jg231">
    <property type="protein sequence ID" value="jg231"/>
    <property type="gene ID" value="jg231"/>
</dbReference>
<dbReference type="Proteomes" id="UP000887574">
    <property type="component" value="Unplaced"/>
</dbReference>
<reference evidence="2" key="1">
    <citation type="submission" date="2022-11" db="UniProtKB">
        <authorList>
            <consortium name="WormBaseParasite"/>
        </authorList>
    </citation>
    <scope>IDENTIFICATION</scope>
</reference>
<organism evidence="1 2">
    <name type="scientific">Ditylenchus dipsaci</name>
    <dbReference type="NCBI Taxonomy" id="166011"/>
    <lineage>
        <taxon>Eukaryota</taxon>
        <taxon>Metazoa</taxon>
        <taxon>Ecdysozoa</taxon>
        <taxon>Nematoda</taxon>
        <taxon>Chromadorea</taxon>
        <taxon>Rhabditida</taxon>
        <taxon>Tylenchina</taxon>
        <taxon>Tylenchomorpha</taxon>
        <taxon>Sphaerularioidea</taxon>
        <taxon>Anguinidae</taxon>
        <taxon>Anguininae</taxon>
        <taxon>Ditylenchus</taxon>
    </lineage>
</organism>
<proteinExistence type="predicted"/>
<evidence type="ECO:0000313" key="1">
    <source>
        <dbReference type="Proteomes" id="UP000887574"/>
    </source>
</evidence>
<evidence type="ECO:0000313" key="2">
    <source>
        <dbReference type="WBParaSite" id="jg231"/>
    </source>
</evidence>
<name>A0A915DS69_9BILA</name>